<dbReference type="FunFam" id="1.20.1250.20:FF:000106">
    <property type="entry name" value="MFS transporter, putative"/>
    <property type="match status" value="1"/>
</dbReference>
<evidence type="ECO:0000256" key="4">
    <source>
        <dbReference type="ARBA" id="ARBA00022989"/>
    </source>
</evidence>
<sequence length="592" mass="67988">MTFLLSSRQRHAHASQSEDSDDVISPSGSSSTSEDEIPLLGNDRKSSTSTTTSLDTAPLGEPMNEKRFWWQKAQGFDGDAIATQESVFDDPVLAKRYQPRPDWENIHRFDPSARWTWSEEHSLVRKIDIRIMVFACITFMALQLDRANLTQALSDNFLSDLGLSTDDYNMGNTLFKFAFLCAELPSQILSKWIGPDRWIPMQMCLWSVVSISQFWLKDKATFLLTRVLLAICEGGFIPDIILYLSYFYKSHELSMRLALFWAAMSFSDIVAGFLAAALLQLRGLYGLEGWRWLFMIEGVLTLSVGLLAFGFMPPSPTQTANWFRGEKGWFTEREEVIMVNRVIRDDPSKGDMHNRQPITLRLLIQSLLDYDLWPLYIIGLFWEQPVVPPKQYLTLLLRDLGFSTVVTNLLTVPTMFLTMCTIMGLTYLSELLDERALTAMISQLWALPFLAFLYAVDITQVNRWLAWAMLTLLLAYPSPHAIQVSWNSRNSNAVRLRTVSAALYNMCVQTAGIMASNIYRADDSPRYRRGNRNLIRIACMNVGLYLLVKAYYVWRNKAREQKWSAMSDEQKQYYLDTTTDEGNKRLDFRFAH</sequence>
<comment type="subcellular location">
    <subcellularLocation>
        <location evidence="1">Membrane</location>
        <topology evidence="1">Multi-pass membrane protein</topology>
    </subcellularLocation>
</comment>
<feature type="transmembrane region" description="Helical" evidence="8">
    <location>
        <begin position="494"/>
        <end position="514"/>
    </location>
</feature>
<evidence type="ECO:0000313" key="9">
    <source>
        <dbReference type="EMBL" id="KAH7148335.1"/>
    </source>
</evidence>
<evidence type="ECO:0000256" key="3">
    <source>
        <dbReference type="ARBA" id="ARBA00022692"/>
    </source>
</evidence>
<keyword evidence="10" id="KW-1185">Reference proteome</keyword>
<evidence type="ECO:0000256" key="7">
    <source>
        <dbReference type="SAM" id="MobiDB-lite"/>
    </source>
</evidence>
<reference evidence="9" key="1">
    <citation type="journal article" date="2021" name="Nat. Commun.">
        <title>Genetic determinants of endophytism in the Arabidopsis root mycobiome.</title>
        <authorList>
            <person name="Mesny F."/>
            <person name="Miyauchi S."/>
            <person name="Thiergart T."/>
            <person name="Pickel B."/>
            <person name="Atanasova L."/>
            <person name="Karlsson M."/>
            <person name="Huettel B."/>
            <person name="Barry K.W."/>
            <person name="Haridas S."/>
            <person name="Chen C."/>
            <person name="Bauer D."/>
            <person name="Andreopoulos W."/>
            <person name="Pangilinan J."/>
            <person name="LaButti K."/>
            <person name="Riley R."/>
            <person name="Lipzen A."/>
            <person name="Clum A."/>
            <person name="Drula E."/>
            <person name="Henrissat B."/>
            <person name="Kohler A."/>
            <person name="Grigoriev I.V."/>
            <person name="Martin F.M."/>
            <person name="Hacquard S."/>
        </authorList>
    </citation>
    <scope>NUCLEOTIDE SEQUENCE</scope>
    <source>
        <strain evidence="9">MPI-CAGE-AT-0147</strain>
    </source>
</reference>
<dbReference type="PANTHER" id="PTHR43791">
    <property type="entry name" value="PERMEASE-RELATED"/>
    <property type="match status" value="1"/>
</dbReference>
<dbReference type="GO" id="GO:0022857">
    <property type="term" value="F:transmembrane transporter activity"/>
    <property type="evidence" value="ECO:0007669"/>
    <property type="project" value="InterPro"/>
</dbReference>
<accession>A0A9P9EZB4</accession>
<dbReference type="OrthoDB" id="1935484at2759"/>
<dbReference type="Gene3D" id="1.20.1250.20">
    <property type="entry name" value="MFS general substrate transporter like domains"/>
    <property type="match status" value="1"/>
</dbReference>
<keyword evidence="6" id="KW-0325">Glycoprotein</keyword>
<keyword evidence="2" id="KW-0813">Transport</keyword>
<feature type="transmembrane region" description="Helical" evidence="8">
    <location>
        <begin position="222"/>
        <end position="246"/>
    </location>
</feature>
<dbReference type="SUPFAM" id="SSF103473">
    <property type="entry name" value="MFS general substrate transporter"/>
    <property type="match status" value="1"/>
</dbReference>
<comment type="caution">
    <text evidence="9">The sequence shown here is derived from an EMBL/GenBank/DDBJ whole genome shotgun (WGS) entry which is preliminary data.</text>
</comment>
<dbReference type="EMBL" id="JAGMUV010000007">
    <property type="protein sequence ID" value="KAH7148335.1"/>
    <property type="molecule type" value="Genomic_DNA"/>
</dbReference>
<feature type="transmembrane region" description="Helical" evidence="8">
    <location>
        <begin position="292"/>
        <end position="312"/>
    </location>
</feature>
<feature type="transmembrane region" description="Helical" evidence="8">
    <location>
        <begin position="402"/>
        <end position="425"/>
    </location>
</feature>
<keyword evidence="5 8" id="KW-0472">Membrane</keyword>
<feature type="transmembrane region" description="Helical" evidence="8">
    <location>
        <begin position="258"/>
        <end position="280"/>
    </location>
</feature>
<dbReference type="InterPro" id="IPR036259">
    <property type="entry name" value="MFS_trans_sf"/>
</dbReference>
<feature type="transmembrane region" description="Helical" evidence="8">
    <location>
        <begin position="437"/>
        <end position="458"/>
    </location>
</feature>
<evidence type="ECO:0000256" key="6">
    <source>
        <dbReference type="ARBA" id="ARBA00023180"/>
    </source>
</evidence>
<feature type="compositionally biased region" description="Low complexity" evidence="7">
    <location>
        <begin position="23"/>
        <end position="32"/>
    </location>
</feature>
<dbReference type="PANTHER" id="PTHR43791:SF65">
    <property type="entry name" value="MAJOR FACILITATOR SUPERFAMILY (MFS) PROFILE DOMAIN-CONTAINING PROTEIN-RELATED"/>
    <property type="match status" value="1"/>
</dbReference>
<evidence type="ECO:0000313" key="10">
    <source>
        <dbReference type="Proteomes" id="UP000738349"/>
    </source>
</evidence>
<proteinExistence type="predicted"/>
<feature type="transmembrane region" description="Helical" evidence="8">
    <location>
        <begin position="534"/>
        <end position="554"/>
    </location>
</feature>
<protein>
    <submittedName>
        <fullName evidence="9">Major facilitator superfamily domain-containing protein</fullName>
    </submittedName>
</protein>
<evidence type="ECO:0000256" key="8">
    <source>
        <dbReference type="SAM" id="Phobius"/>
    </source>
</evidence>
<evidence type="ECO:0000256" key="2">
    <source>
        <dbReference type="ARBA" id="ARBA00022448"/>
    </source>
</evidence>
<keyword evidence="3 8" id="KW-0812">Transmembrane</keyword>
<evidence type="ECO:0000256" key="5">
    <source>
        <dbReference type="ARBA" id="ARBA00023136"/>
    </source>
</evidence>
<evidence type="ECO:0000256" key="1">
    <source>
        <dbReference type="ARBA" id="ARBA00004141"/>
    </source>
</evidence>
<dbReference type="AlphaFoldDB" id="A0A9P9EZB4"/>
<dbReference type="GO" id="GO:0016020">
    <property type="term" value="C:membrane"/>
    <property type="evidence" value="ECO:0007669"/>
    <property type="project" value="UniProtKB-SubCell"/>
</dbReference>
<organism evidence="9 10">
    <name type="scientific">Dactylonectria macrodidyma</name>
    <dbReference type="NCBI Taxonomy" id="307937"/>
    <lineage>
        <taxon>Eukaryota</taxon>
        <taxon>Fungi</taxon>
        <taxon>Dikarya</taxon>
        <taxon>Ascomycota</taxon>
        <taxon>Pezizomycotina</taxon>
        <taxon>Sordariomycetes</taxon>
        <taxon>Hypocreomycetidae</taxon>
        <taxon>Hypocreales</taxon>
        <taxon>Nectriaceae</taxon>
        <taxon>Dactylonectria</taxon>
    </lineage>
</organism>
<feature type="transmembrane region" description="Helical" evidence="8">
    <location>
        <begin position="464"/>
        <end position="482"/>
    </location>
</feature>
<keyword evidence="4 8" id="KW-1133">Transmembrane helix</keyword>
<dbReference type="InterPro" id="IPR011701">
    <property type="entry name" value="MFS"/>
</dbReference>
<dbReference type="Proteomes" id="UP000738349">
    <property type="component" value="Unassembled WGS sequence"/>
</dbReference>
<feature type="region of interest" description="Disordered" evidence="7">
    <location>
        <begin position="1"/>
        <end position="60"/>
    </location>
</feature>
<name>A0A9P9EZB4_9HYPO</name>
<gene>
    <name evidence="9" type="ORF">EDB81DRAFT_932675</name>
</gene>
<dbReference type="Pfam" id="PF07690">
    <property type="entry name" value="MFS_1"/>
    <property type="match status" value="1"/>
</dbReference>